<gene>
    <name evidence="1" type="ORF">H9Y05_07775</name>
</gene>
<name>A0A8J6U276_9FLAO</name>
<organism evidence="1 2">
    <name type="scientific">Taishania pollutisoli</name>
    <dbReference type="NCBI Taxonomy" id="2766479"/>
    <lineage>
        <taxon>Bacteria</taxon>
        <taxon>Pseudomonadati</taxon>
        <taxon>Bacteroidota</taxon>
        <taxon>Flavobacteriia</taxon>
        <taxon>Flavobacteriales</taxon>
        <taxon>Crocinitomicaceae</taxon>
        <taxon>Taishania</taxon>
    </lineage>
</organism>
<reference evidence="1" key="1">
    <citation type="submission" date="2020-09" db="EMBL/GenBank/DDBJ databases">
        <title>Taishania pollutisoli gen. nov., sp. nov., Isolated from Tetrabromobisphenol A-Contaminated Soil.</title>
        <authorList>
            <person name="Chen Q."/>
        </authorList>
    </citation>
    <scope>NUCLEOTIDE SEQUENCE</scope>
    <source>
        <strain evidence="1">CZZ-1</strain>
    </source>
</reference>
<dbReference type="RefSeq" id="WP_163489764.1">
    <property type="nucleotide sequence ID" value="NZ_JACVEL010000004.1"/>
</dbReference>
<evidence type="ECO:0000313" key="1">
    <source>
        <dbReference type="EMBL" id="MBC9812370.1"/>
    </source>
</evidence>
<dbReference type="AlphaFoldDB" id="A0A8J6U276"/>
<evidence type="ECO:0000313" key="2">
    <source>
        <dbReference type="Proteomes" id="UP000652681"/>
    </source>
</evidence>
<dbReference type="EMBL" id="JACVEL010000004">
    <property type="protein sequence ID" value="MBC9812370.1"/>
    <property type="molecule type" value="Genomic_DNA"/>
</dbReference>
<proteinExistence type="predicted"/>
<keyword evidence="2" id="KW-1185">Reference proteome</keyword>
<dbReference type="Proteomes" id="UP000652681">
    <property type="component" value="Unassembled WGS sequence"/>
</dbReference>
<protein>
    <submittedName>
        <fullName evidence="1">Uncharacterized protein</fullName>
    </submittedName>
</protein>
<accession>A0A8J6U276</accession>
<sequence length="136" mass="15715">MKVNFEKLIDTKHMLEWFSDEPFEEITATIEAMFIKQAPDTKMLRFEVTSSPQWLTGGRKSEHTDKMILLRSGLAVTCNFTLQNNDDIYDLTGVFTWVGTNLDSDPRTKIWMDLDGTLEEFGQEGLLKERIYALDV</sequence>
<comment type="caution">
    <text evidence="1">The sequence shown here is derived from an EMBL/GenBank/DDBJ whole genome shotgun (WGS) entry which is preliminary data.</text>
</comment>